<evidence type="ECO:0000256" key="4">
    <source>
        <dbReference type="ARBA" id="ARBA00023136"/>
    </source>
</evidence>
<keyword evidence="5" id="KW-0813">Transport</keyword>
<keyword evidence="3 5" id="KW-1133">Transmembrane helix</keyword>
<dbReference type="EMBL" id="MAGO01000004">
    <property type="protein sequence ID" value="OCC15626.1"/>
    <property type="molecule type" value="Genomic_DNA"/>
</dbReference>
<comment type="caution">
    <text evidence="7">The sequence shown here is derived from an EMBL/GenBank/DDBJ whole genome shotgun (WGS) entry which is preliminary data.</text>
</comment>
<evidence type="ECO:0000256" key="2">
    <source>
        <dbReference type="ARBA" id="ARBA00022692"/>
    </source>
</evidence>
<feature type="transmembrane region" description="Helical" evidence="5">
    <location>
        <begin position="239"/>
        <end position="261"/>
    </location>
</feature>
<dbReference type="InterPro" id="IPR047817">
    <property type="entry name" value="ABC2_TM_bact-type"/>
</dbReference>
<evidence type="ECO:0000256" key="1">
    <source>
        <dbReference type="ARBA" id="ARBA00004141"/>
    </source>
</evidence>
<protein>
    <recommendedName>
        <fullName evidence="5">Transport permease protein</fullName>
    </recommendedName>
</protein>
<feature type="transmembrane region" description="Helical" evidence="5">
    <location>
        <begin position="117"/>
        <end position="140"/>
    </location>
</feature>
<dbReference type="STRING" id="1156395.DBT_0977"/>
<feature type="domain" description="ABC transmembrane type-2" evidence="6">
    <location>
        <begin position="26"/>
        <end position="260"/>
    </location>
</feature>
<dbReference type="PRINTS" id="PR00164">
    <property type="entry name" value="ABC2TRNSPORT"/>
</dbReference>
<sequence>MNLSGEIRKAAAFLLRDLQLAMGYPLKFASQLVGILASTFMFYYISRLVDQNGSGSLAAYGGNYFPFLLVGIALSDYLMFSINALSNEVRKAQVIGTFEAILVTPTHPSLILFSSCLYSFLFTSVRILFYFLAGTVLFGVRFPPISLSALTVSLILTILPFLGIGLLSAAIIIVFKQGNPLTWIFGSFSGLLSGVFYPVSVLPHWLQPFAAFIPLTYGLDAVRKVLLTGAGILEVSHQLLVLLFFSIVFLGVGLAAVAYALKIARKDGTLLYY</sequence>
<dbReference type="PANTHER" id="PTHR43229:SF2">
    <property type="entry name" value="NODULATION PROTEIN J"/>
    <property type="match status" value="1"/>
</dbReference>
<dbReference type="GO" id="GO:0043190">
    <property type="term" value="C:ATP-binding cassette (ABC) transporter complex"/>
    <property type="evidence" value="ECO:0007669"/>
    <property type="project" value="InterPro"/>
</dbReference>
<dbReference type="GO" id="GO:0140359">
    <property type="term" value="F:ABC-type transporter activity"/>
    <property type="evidence" value="ECO:0007669"/>
    <property type="project" value="InterPro"/>
</dbReference>
<evidence type="ECO:0000256" key="5">
    <source>
        <dbReference type="RuleBase" id="RU361157"/>
    </source>
</evidence>
<evidence type="ECO:0000259" key="6">
    <source>
        <dbReference type="PROSITE" id="PS51012"/>
    </source>
</evidence>
<dbReference type="RefSeq" id="WP_083186629.1">
    <property type="nucleotide sequence ID" value="NZ_MAGO01000004.1"/>
</dbReference>
<keyword evidence="8" id="KW-1185">Reference proteome</keyword>
<keyword evidence="2 5" id="KW-0812">Transmembrane</keyword>
<feature type="transmembrane region" description="Helical" evidence="5">
    <location>
        <begin position="152"/>
        <end position="175"/>
    </location>
</feature>
<dbReference type="AlphaFoldDB" id="A0A1B9F6U2"/>
<keyword evidence="5" id="KW-1003">Cell membrane</keyword>
<dbReference type="InterPro" id="IPR013525">
    <property type="entry name" value="ABC2_TM"/>
</dbReference>
<proteinExistence type="inferred from homology"/>
<name>A0A1B9F6U2_9BACT</name>
<dbReference type="InterPro" id="IPR000412">
    <property type="entry name" value="ABC_2_transport"/>
</dbReference>
<keyword evidence="4 5" id="KW-0472">Membrane</keyword>
<dbReference type="PANTHER" id="PTHR43229">
    <property type="entry name" value="NODULATION PROTEIN J"/>
    <property type="match status" value="1"/>
</dbReference>
<organism evidence="7 8">
    <name type="scientific">Dissulfuribacter thermophilus</name>
    <dbReference type="NCBI Taxonomy" id="1156395"/>
    <lineage>
        <taxon>Bacteria</taxon>
        <taxon>Pseudomonadati</taxon>
        <taxon>Thermodesulfobacteriota</taxon>
        <taxon>Dissulfuribacteria</taxon>
        <taxon>Dissulfuribacterales</taxon>
        <taxon>Dissulfuribacteraceae</taxon>
        <taxon>Dissulfuribacter</taxon>
    </lineage>
</organism>
<dbReference type="Pfam" id="PF01061">
    <property type="entry name" value="ABC2_membrane"/>
    <property type="match status" value="1"/>
</dbReference>
<evidence type="ECO:0000313" key="8">
    <source>
        <dbReference type="Proteomes" id="UP000093080"/>
    </source>
</evidence>
<dbReference type="InterPro" id="IPR051784">
    <property type="entry name" value="Nod_factor_ABC_transporter"/>
</dbReference>
<dbReference type="Proteomes" id="UP000093080">
    <property type="component" value="Unassembled WGS sequence"/>
</dbReference>
<gene>
    <name evidence="7" type="ORF">DBT_0977</name>
</gene>
<evidence type="ECO:0000256" key="3">
    <source>
        <dbReference type="ARBA" id="ARBA00022989"/>
    </source>
</evidence>
<comment type="subcellular location">
    <subcellularLocation>
        <location evidence="5">Cell membrane</location>
        <topology evidence="5">Multi-pass membrane protein</topology>
    </subcellularLocation>
    <subcellularLocation>
        <location evidence="1">Membrane</location>
        <topology evidence="1">Multi-pass membrane protein</topology>
    </subcellularLocation>
</comment>
<feature type="transmembrane region" description="Helical" evidence="5">
    <location>
        <begin position="181"/>
        <end position="202"/>
    </location>
</feature>
<feature type="transmembrane region" description="Helical" evidence="5">
    <location>
        <begin position="28"/>
        <end position="45"/>
    </location>
</feature>
<dbReference type="PROSITE" id="PS51012">
    <property type="entry name" value="ABC_TM2"/>
    <property type="match status" value="1"/>
</dbReference>
<feature type="transmembrane region" description="Helical" evidence="5">
    <location>
        <begin position="57"/>
        <end position="80"/>
    </location>
</feature>
<evidence type="ECO:0000313" key="7">
    <source>
        <dbReference type="EMBL" id="OCC15626.1"/>
    </source>
</evidence>
<comment type="similarity">
    <text evidence="5">Belongs to the ABC-2 integral membrane protein family.</text>
</comment>
<dbReference type="PIRSF" id="PIRSF006648">
    <property type="entry name" value="DrrB"/>
    <property type="match status" value="1"/>
</dbReference>
<reference evidence="7 8" key="1">
    <citation type="submission" date="2016-06" db="EMBL/GenBank/DDBJ databases">
        <title>Respiratory ammonification of nitrate coupled to the oxidation of elemental sulfur in deep-sea autotrophic thermophilic bacteria.</title>
        <authorList>
            <person name="Slobodkina G.B."/>
            <person name="Mardanov A.V."/>
            <person name="Ravin N.V."/>
            <person name="Frolova A.A."/>
            <person name="Viryasiv M.B."/>
            <person name="Chernyh N.A."/>
            <person name="Bonch-Osmolovskaya E.A."/>
            <person name="Slobodkin A.I."/>
        </authorList>
    </citation>
    <scope>NUCLEOTIDE SEQUENCE [LARGE SCALE GENOMIC DNA]</scope>
    <source>
        <strain evidence="7 8">S69</strain>
    </source>
</reference>
<dbReference type="OrthoDB" id="9778589at2"/>
<accession>A0A1B9F6U2</accession>